<dbReference type="PANTHER" id="PTHR31899">
    <property type="entry name" value="BETA-CAROTENE 3-HYDROXYLASE 1, CHLOROPLASTIC"/>
    <property type="match status" value="1"/>
</dbReference>
<evidence type="ECO:0000313" key="7">
    <source>
        <dbReference type="Proteomes" id="UP000182491"/>
    </source>
</evidence>
<keyword evidence="3" id="KW-0560">Oxidoreductase</keyword>
<feature type="domain" description="Fatty acid hydroxylase" evidence="5">
    <location>
        <begin position="9"/>
        <end position="135"/>
    </location>
</feature>
<organism evidence="6 7">
    <name type="scientific">Pontibacter akesuensis</name>
    <dbReference type="NCBI Taxonomy" id="388950"/>
    <lineage>
        <taxon>Bacteria</taxon>
        <taxon>Pseudomonadati</taxon>
        <taxon>Bacteroidota</taxon>
        <taxon>Cytophagia</taxon>
        <taxon>Cytophagales</taxon>
        <taxon>Hymenobacteraceae</taxon>
        <taxon>Pontibacter</taxon>
    </lineage>
</organism>
<protein>
    <submittedName>
        <fullName evidence="6">Beta-carotene 3-hydroxylase</fullName>
    </submittedName>
</protein>
<keyword evidence="2" id="KW-0125">Carotenoid biosynthesis</keyword>
<evidence type="ECO:0000256" key="1">
    <source>
        <dbReference type="ARBA" id="ARBA00009324"/>
    </source>
</evidence>
<dbReference type="Proteomes" id="UP000182491">
    <property type="component" value="Unassembled WGS sequence"/>
</dbReference>
<dbReference type="RefSeq" id="WP_068836665.1">
    <property type="nucleotide sequence ID" value="NZ_BMXC01000001.1"/>
</dbReference>
<dbReference type="EMBL" id="FPCA01000001">
    <property type="protein sequence ID" value="SFU53484.1"/>
    <property type="molecule type" value="Genomic_DNA"/>
</dbReference>
<evidence type="ECO:0000256" key="2">
    <source>
        <dbReference type="ARBA" id="ARBA00022746"/>
    </source>
</evidence>
<feature type="transmembrane region" description="Helical" evidence="4">
    <location>
        <begin position="6"/>
        <end position="27"/>
    </location>
</feature>
<keyword evidence="4" id="KW-0472">Membrane</keyword>
<dbReference type="GO" id="GO:0016123">
    <property type="term" value="P:xanthophyll biosynthetic process"/>
    <property type="evidence" value="ECO:0007669"/>
    <property type="project" value="TreeGrafter"/>
</dbReference>
<dbReference type="GO" id="GO:0005506">
    <property type="term" value="F:iron ion binding"/>
    <property type="evidence" value="ECO:0007669"/>
    <property type="project" value="InterPro"/>
</dbReference>
<name>A0A1I7GYE5_9BACT</name>
<dbReference type="Pfam" id="PF04116">
    <property type="entry name" value="FA_hydroxylase"/>
    <property type="match status" value="1"/>
</dbReference>
<keyword evidence="4" id="KW-1133">Transmembrane helix</keyword>
<comment type="similarity">
    <text evidence="1">Belongs to the sterol desaturase family.</text>
</comment>
<reference evidence="7" key="1">
    <citation type="submission" date="2016-10" db="EMBL/GenBank/DDBJ databases">
        <authorList>
            <person name="Varghese N."/>
        </authorList>
    </citation>
    <scope>NUCLEOTIDE SEQUENCE [LARGE SCALE GENOMIC DNA]</scope>
    <source>
        <strain evidence="7">DSM 18820</strain>
    </source>
</reference>
<feature type="transmembrane region" description="Helical" evidence="4">
    <location>
        <begin position="48"/>
        <end position="67"/>
    </location>
</feature>
<proteinExistence type="inferred from homology"/>
<keyword evidence="7" id="KW-1185">Reference proteome</keyword>
<dbReference type="GO" id="GO:0010291">
    <property type="term" value="F:beta-carotene 3-hydroxylase activity"/>
    <property type="evidence" value="ECO:0007669"/>
    <property type="project" value="TreeGrafter"/>
</dbReference>
<accession>A0A1I7GYE5</accession>
<evidence type="ECO:0000259" key="5">
    <source>
        <dbReference type="Pfam" id="PF04116"/>
    </source>
</evidence>
<feature type="transmembrane region" description="Helical" evidence="4">
    <location>
        <begin position="73"/>
        <end position="91"/>
    </location>
</feature>
<evidence type="ECO:0000256" key="4">
    <source>
        <dbReference type="SAM" id="Phobius"/>
    </source>
</evidence>
<gene>
    <name evidence="6" type="ORF">SAMN04487941_1360</name>
</gene>
<dbReference type="GO" id="GO:0016119">
    <property type="term" value="P:carotene metabolic process"/>
    <property type="evidence" value="ECO:0007669"/>
    <property type="project" value="TreeGrafter"/>
</dbReference>
<evidence type="ECO:0000313" key="6">
    <source>
        <dbReference type="EMBL" id="SFU53484.1"/>
    </source>
</evidence>
<dbReference type="PANTHER" id="PTHR31899:SF9">
    <property type="entry name" value="BETA-CAROTENE 3-HYDROXYLASE 1, CHLOROPLASTIC"/>
    <property type="match status" value="1"/>
</dbReference>
<dbReference type="STRING" id="388950.GCA_001611675_00456"/>
<evidence type="ECO:0000256" key="3">
    <source>
        <dbReference type="ARBA" id="ARBA00023002"/>
    </source>
</evidence>
<dbReference type="InterPro" id="IPR045019">
    <property type="entry name" value="BETA-OHASE-like"/>
</dbReference>
<keyword evidence="4" id="KW-0812">Transmembrane</keyword>
<dbReference type="AlphaFoldDB" id="A0A1I7GYE5"/>
<sequence length="163" mass="19276">MLTGIGIMLLTFVAMEGVAWVMHKYVLHGFLWFLHKSHHTRHNHAFELNDLFFAYYGFLSMLFFIFGTDPIDYRFWIGAGITLYGVAYFLIHDIFIHRRIRLFGKTSNVYLKALNMAHKVHHKEQGKHGSESFGMLWVAPRYFRSAYEIVNKQEQEKRGSVHY</sequence>
<dbReference type="InterPro" id="IPR006694">
    <property type="entry name" value="Fatty_acid_hydroxylase"/>
</dbReference>